<organism evidence="3 4">
    <name type="scientific">Rotaria sordida</name>
    <dbReference type="NCBI Taxonomy" id="392033"/>
    <lineage>
        <taxon>Eukaryota</taxon>
        <taxon>Metazoa</taxon>
        <taxon>Spiralia</taxon>
        <taxon>Gnathifera</taxon>
        <taxon>Rotifera</taxon>
        <taxon>Eurotatoria</taxon>
        <taxon>Bdelloidea</taxon>
        <taxon>Philodinida</taxon>
        <taxon>Philodinidae</taxon>
        <taxon>Rotaria</taxon>
    </lineage>
</organism>
<dbReference type="Proteomes" id="UP000663854">
    <property type="component" value="Unassembled WGS sequence"/>
</dbReference>
<proteinExistence type="predicted"/>
<evidence type="ECO:0000313" key="2">
    <source>
        <dbReference type="EMBL" id="CAF1512577.1"/>
    </source>
</evidence>
<evidence type="ECO:0000313" key="3">
    <source>
        <dbReference type="EMBL" id="CAF1659029.1"/>
    </source>
</evidence>
<reference evidence="3" key="1">
    <citation type="submission" date="2021-02" db="EMBL/GenBank/DDBJ databases">
        <authorList>
            <person name="Nowell W R."/>
        </authorList>
    </citation>
    <scope>NUCLEOTIDE SEQUENCE</scope>
</reference>
<dbReference type="Proteomes" id="UP000663870">
    <property type="component" value="Unassembled WGS sequence"/>
</dbReference>
<feature type="compositionally biased region" description="Low complexity" evidence="1">
    <location>
        <begin position="30"/>
        <end position="48"/>
    </location>
</feature>
<dbReference type="EMBL" id="CAJNOH010010410">
    <property type="protein sequence ID" value="CAF1512577.1"/>
    <property type="molecule type" value="Genomic_DNA"/>
</dbReference>
<evidence type="ECO:0000256" key="1">
    <source>
        <dbReference type="SAM" id="MobiDB-lite"/>
    </source>
</evidence>
<feature type="non-terminal residue" evidence="3">
    <location>
        <position position="1"/>
    </location>
</feature>
<keyword evidence="4" id="KW-1185">Reference proteome</keyword>
<dbReference type="AlphaFoldDB" id="A0A816EXJ4"/>
<comment type="caution">
    <text evidence="3">The sequence shown here is derived from an EMBL/GenBank/DDBJ whole genome shotgun (WGS) entry which is preliminary data.</text>
</comment>
<protein>
    <submittedName>
        <fullName evidence="3">Uncharacterized protein</fullName>
    </submittedName>
</protein>
<feature type="region of interest" description="Disordered" evidence="1">
    <location>
        <begin position="30"/>
        <end position="59"/>
    </location>
</feature>
<evidence type="ECO:0000313" key="4">
    <source>
        <dbReference type="Proteomes" id="UP000663870"/>
    </source>
</evidence>
<sequence>CVHHPRCHNFSVCYPVPSFNEQLCPPMATTNTSTTTSMPTTTTTARNTQQPGKHYINTS</sequence>
<dbReference type="EMBL" id="CAJNOL010012228">
    <property type="protein sequence ID" value="CAF1659029.1"/>
    <property type="molecule type" value="Genomic_DNA"/>
</dbReference>
<name>A0A816EXJ4_9BILA</name>
<accession>A0A816EXJ4</accession>
<gene>
    <name evidence="3" type="ORF">JXQ802_LOCUS55757</name>
    <name evidence="2" type="ORF">PYM288_LOCUS39220</name>
</gene>